<comment type="similarity">
    <text evidence="1">Belongs to the CbxX/CfxQ family.</text>
</comment>
<gene>
    <name evidence="5" type="ORF">Cha6605_2314</name>
</gene>
<protein>
    <submittedName>
        <fullName evidence="5">AAA+ family ATPase</fullName>
    </submittedName>
</protein>
<dbReference type="GO" id="GO:0016887">
    <property type="term" value="F:ATP hydrolysis activity"/>
    <property type="evidence" value="ECO:0007669"/>
    <property type="project" value="InterPro"/>
</dbReference>
<dbReference type="Pfam" id="PF00004">
    <property type="entry name" value="AAA"/>
    <property type="match status" value="1"/>
</dbReference>
<dbReference type="RefSeq" id="WP_015159540.1">
    <property type="nucleotide sequence ID" value="NC_019697.1"/>
</dbReference>
<dbReference type="EMBL" id="CP003600">
    <property type="protein sequence ID" value="AFY93390.1"/>
    <property type="molecule type" value="Genomic_DNA"/>
</dbReference>
<evidence type="ECO:0000256" key="1">
    <source>
        <dbReference type="ARBA" id="ARBA00010378"/>
    </source>
</evidence>
<keyword evidence="3" id="KW-0067">ATP-binding</keyword>
<dbReference type="Proteomes" id="UP000010366">
    <property type="component" value="Chromosome"/>
</dbReference>
<keyword evidence="2" id="KW-0547">Nucleotide-binding</keyword>
<dbReference type="eggNOG" id="COG0464">
    <property type="taxonomic scope" value="Bacteria"/>
</dbReference>
<evidence type="ECO:0000313" key="6">
    <source>
        <dbReference type="Proteomes" id="UP000010366"/>
    </source>
</evidence>
<dbReference type="FunFam" id="3.40.50.300:FF:000216">
    <property type="entry name" value="Type VII secretion ATPase EccA"/>
    <property type="match status" value="1"/>
</dbReference>
<keyword evidence="6" id="KW-1185">Reference proteome</keyword>
<dbReference type="SUPFAM" id="SSF52540">
    <property type="entry name" value="P-loop containing nucleoside triphosphate hydrolases"/>
    <property type="match status" value="1"/>
</dbReference>
<dbReference type="InterPro" id="IPR027417">
    <property type="entry name" value="P-loop_NTPase"/>
</dbReference>
<dbReference type="PANTHER" id="PTHR43392">
    <property type="entry name" value="AAA-TYPE ATPASE FAMILY PROTEIN / ANKYRIN REPEAT FAMILY PROTEIN"/>
    <property type="match status" value="1"/>
</dbReference>
<feature type="domain" description="AAA+ ATPase" evidence="4">
    <location>
        <begin position="266"/>
        <end position="404"/>
    </location>
</feature>
<dbReference type="Pfam" id="PF17866">
    <property type="entry name" value="AAA_lid_6"/>
    <property type="match status" value="1"/>
</dbReference>
<dbReference type="STRING" id="1173020.Cha6605_2314"/>
<dbReference type="GO" id="GO:0005524">
    <property type="term" value="F:ATP binding"/>
    <property type="evidence" value="ECO:0007669"/>
    <property type="project" value="UniProtKB-KW"/>
</dbReference>
<evidence type="ECO:0000259" key="4">
    <source>
        <dbReference type="SMART" id="SM00382"/>
    </source>
</evidence>
<reference evidence="5 6" key="1">
    <citation type="submission" date="2012-05" db="EMBL/GenBank/DDBJ databases">
        <title>Finished chromosome of genome of Chamaesiphon sp. PCC 6605.</title>
        <authorList>
            <consortium name="US DOE Joint Genome Institute"/>
            <person name="Gugger M."/>
            <person name="Coursin T."/>
            <person name="Rippka R."/>
            <person name="Tandeau De Marsac N."/>
            <person name="Huntemann M."/>
            <person name="Wei C.-L."/>
            <person name="Han J."/>
            <person name="Detter J.C."/>
            <person name="Han C."/>
            <person name="Tapia R."/>
            <person name="Chen A."/>
            <person name="Kyrpides N."/>
            <person name="Mavromatis K."/>
            <person name="Markowitz V."/>
            <person name="Szeto E."/>
            <person name="Ivanova N."/>
            <person name="Pagani I."/>
            <person name="Pati A."/>
            <person name="Goodwin L."/>
            <person name="Nordberg H.P."/>
            <person name="Cantor M.N."/>
            <person name="Hua S.X."/>
            <person name="Woyke T."/>
            <person name="Kerfeld C.A."/>
        </authorList>
    </citation>
    <scope>NUCLEOTIDE SEQUENCE [LARGE SCALE GENOMIC DNA]</scope>
    <source>
        <strain evidence="6">ATCC 27169 / PCC 6605</strain>
    </source>
</reference>
<dbReference type="Gene3D" id="1.10.8.60">
    <property type="match status" value="1"/>
</dbReference>
<dbReference type="InterPro" id="IPR003593">
    <property type="entry name" value="AAA+_ATPase"/>
</dbReference>
<dbReference type="OrthoDB" id="9806903at2"/>
<dbReference type="AlphaFoldDB" id="K9UEZ8"/>
<evidence type="ECO:0000256" key="3">
    <source>
        <dbReference type="ARBA" id="ARBA00022840"/>
    </source>
</evidence>
<dbReference type="Gene3D" id="3.40.50.300">
    <property type="entry name" value="P-loop containing nucleotide triphosphate hydrolases"/>
    <property type="match status" value="1"/>
</dbReference>
<sequence>MNHLIFEEYFQDNRHNWSICTSAEYATELSDNAYVFEHKRDRSSWLAWNYLDSNYFHPNLDFHMHVVLEKLEGVDGEHGIVWGLSDVNNFIDFAISDRFFKIRRNQDGNWTTYASGQIVCQVHQPNRIDVLEIRRTNDLVEFYLNSLCVSQLSAEILLPGLAFGLVIYNRLKIKVHSIVIATAKTKSDSTNTEPTILNTGSSQTDKKLQASCIEHYPPENDTLDRVFADLHALIGHDRTKQQFLTFSNFLKVQTERQIRGLGRVNTSLHMCLCGPPGTGKTMVSRLVGRLYKQLGCLKSGHTIEVDRAGLIGGYIGQTALRVEDAIERALDGVLFIDEAHILVGDYDNDFGHEAIQILLKRMEDSRDRLAVIMAGYSSEMVELLKSNPGLKSRFHRQFHLDRYTPTELTQIFAKFCREHDYMLDLSARLALEAIFEDAYSHQLDRTFGNGRFVRTIFERSIERHANRVVHSLPNIDDRTISLITAEDLEHVSN</sequence>
<accession>K9UEZ8</accession>
<dbReference type="InterPro" id="IPR041627">
    <property type="entry name" value="AAA_lid_6"/>
</dbReference>
<dbReference type="SMART" id="SM00382">
    <property type="entry name" value="AAA"/>
    <property type="match status" value="1"/>
</dbReference>
<dbReference type="InterPro" id="IPR003959">
    <property type="entry name" value="ATPase_AAA_core"/>
</dbReference>
<evidence type="ECO:0000313" key="5">
    <source>
        <dbReference type="EMBL" id="AFY93390.1"/>
    </source>
</evidence>
<name>K9UEZ8_CHAP6</name>
<organism evidence="5 6">
    <name type="scientific">Chamaesiphon minutus (strain ATCC 27169 / PCC 6605)</name>
    <dbReference type="NCBI Taxonomy" id="1173020"/>
    <lineage>
        <taxon>Bacteria</taxon>
        <taxon>Bacillati</taxon>
        <taxon>Cyanobacteriota</taxon>
        <taxon>Cyanophyceae</taxon>
        <taxon>Gomontiellales</taxon>
        <taxon>Chamaesiphonaceae</taxon>
        <taxon>Chamaesiphon</taxon>
    </lineage>
</organism>
<dbReference type="KEGG" id="cmp:Cha6605_2314"/>
<evidence type="ECO:0000256" key="2">
    <source>
        <dbReference type="ARBA" id="ARBA00022741"/>
    </source>
</evidence>
<dbReference type="HOGENOM" id="CLU_552868_0_0_3"/>
<dbReference type="PANTHER" id="PTHR43392:SF2">
    <property type="entry name" value="AAA-TYPE ATPASE FAMILY PROTEIN _ ANKYRIN REPEAT FAMILY PROTEIN"/>
    <property type="match status" value="1"/>
</dbReference>
<proteinExistence type="inferred from homology"/>
<dbReference type="InterPro" id="IPR050773">
    <property type="entry name" value="CbxX/CfxQ_RuBisCO_ESX"/>
</dbReference>
<dbReference type="PATRIC" id="fig|1173020.3.peg.2632"/>